<dbReference type="SUPFAM" id="SSF88713">
    <property type="entry name" value="Glycoside hydrolase/deacetylase"/>
    <property type="match status" value="1"/>
</dbReference>
<gene>
    <name evidence="2" type="ORF">A8709_29745</name>
</gene>
<dbReference type="EMBL" id="LYPC01000027">
    <property type="protein sequence ID" value="OCT12039.1"/>
    <property type="molecule type" value="Genomic_DNA"/>
</dbReference>
<organism evidence="2 3">
    <name type="scientific">Paenibacillus pectinilyticus</name>
    <dbReference type="NCBI Taxonomy" id="512399"/>
    <lineage>
        <taxon>Bacteria</taxon>
        <taxon>Bacillati</taxon>
        <taxon>Bacillota</taxon>
        <taxon>Bacilli</taxon>
        <taxon>Bacillales</taxon>
        <taxon>Paenibacillaceae</taxon>
        <taxon>Paenibacillus</taxon>
    </lineage>
</organism>
<evidence type="ECO:0000313" key="3">
    <source>
        <dbReference type="Proteomes" id="UP000093309"/>
    </source>
</evidence>
<protein>
    <submittedName>
        <fullName evidence="2">Polysaccharide deacetylase</fullName>
    </submittedName>
</protein>
<name>A0A1C0ZVC0_9BACL</name>
<dbReference type="GO" id="GO:0016810">
    <property type="term" value="F:hydrolase activity, acting on carbon-nitrogen (but not peptide) bonds"/>
    <property type="evidence" value="ECO:0007669"/>
    <property type="project" value="InterPro"/>
</dbReference>
<accession>A0A1C0ZVC0</accession>
<reference evidence="3" key="1">
    <citation type="submission" date="2016-05" db="EMBL/GenBank/DDBJ databases">
        <title>Paenibacillus oryzae. sp. nov., isolated from the rice root.</title>
        <authorList>
            <person name="Zhang J."/>
            <person name="Zhang X."/>
        </authorList>
    </citation>
    <scope>NUCLEOTIDE SEQUENCE [LARGE SCALE GENOMIC DNA]</scope>
    <source>
        <strain evidence="3">KCTC13222</strain>
    </source>
</reference>
<dbReference type="STRING" id="512399.A8709_29745"/>
<dbReference type="CDD" id="cd10917">
    <property type="entry name" value="CE4_NodB_like_6s_7s"/>
    <property type="match status" value="1"/>
</dbReference>
<dbReference type="PROSITE" id="PS51677">
    <property type="entry name" value="NODB"/>
    <property type="match status" value="1"/>
</dbReference>
<comment type="caution">
    <text evidence="2">The sequence shown here is derived from an EMBL/GenBank/DDBJ whole genome shotgun (WGS) entry which is preliminary data.</text>
</comment>
<dbReference type="RefSeq" id="WP_065855958.1">
    <property type="nucleotide sequence ID" value="NZ_LYPC01000027.1"/>
</dbReference>
<evidence type="ECO:0000313" key="2">
    <source>
        <dbReference type="EMBL" id="OCT12039.1"/>
    </source>
</evidence>
<evidence type="ECO:0000259" key="1">
    <source>
        <dbReference type="PROSITE" id="PS51677"/>
    </source>
</evidence>
<dbReference type="Pfam" id="PF01522">
    <property type="entry name" value="Polysacc_deac_1"/>
    <property type="match status" value="1"/>
</dbReference>
<proteinExistence type="predicted"/>
<dbReference type="Proteomes" id="UP000093309">
    <property type="component" value="Unassembled WGS sequence"/>
</dbReference>
<sequence>MEIIRHVSTTQKAIAFTFDDGPNPVYTPQLLDIFDEVSGRATFFMMGKQIELYPETVLDVHVRKHEIGNHTYSHPFMTRISLEECERELLDTDRIITQVTGTRPVVMRPPYMDYNLEVHSITAKFAYPVIGALNGDARDWEMPGVEHILEVNRKQIGCGSILLFHDGFGDRSQTIEAVRILTKELAEEGYQLVTVSELLQMAES</sequence>
<keyword evidence="3" id="KW-1185">Reference proteome</keyword>
<dbReference type="AlphaFoldDB" id="A0A1C0ZVC0"/>
<dbReference type="Gene3D" id="3.20.20.370">
    <property type="entry name" value="Glycoside hydrolase/deacetylase"/>
    <property type="match status" value="1"/>
</dbReference>
<dbReference type="InterPro" id="IPR050248">
    <property type="entry name" value="Polysacc_deacetylase_ArnD"/>
</dbReference>
<dbReference type="PANTHER" id="PTHR10587">
    <property type="entry name" value="GLYCOSYL TRANSFERASE-RELATED"/>
    <property type="match status" value="1"/>
</dbReference>
<feature type="domain" description="NodB homology" evidence="1">
    <location>
        <begin position="12"/>
        <end position="193"/>
    </location>
</feature>
<dbReference type="GO" id="GO:0005975">
    <property type="term" value="P:carbohydrate metabolic process"/>
    <property type="evidence" value="ECO:0007669"/>
    <property type="project" value="InterPro"/>
</dbReference>
<dbReference type="InterPro" id="IPR011330">
    <property type="entry name" value="Glyco_hydro/deAcase_b/a-brl"/>
</dbReference>
<dbReference type="InterPro" id="IPR002509">
    <property type="entry name" value="NODB_dom"/>
</dbReference>
<dbReference type="OrthoDB" id="2649545at2"/>